<dbReference type="EMBL" id="CP009962">
    <property type="protein sequence ID" value="AIY41467.1"/>
    <property type="molecule type" value="Genomic_DNA"/>
</dbReference>
<keyword evidence="2" id="KW-1185">Reference proteome</keyword>
<dbReference type="Proteomes" id="UP000030302">
    <property type="component" value="Chromosome"/>
</dbReference>
<dbReference type="HOGENOM" id="CLU_2988805_0_0_4"/>
<gene>
    <name evidence="1" type="ORF">LT85_2309</name>
</gene>
<name>A0A0A1FF41_9BURK</name>
<sequence length="57" mass="6680">MNSWRYEFCSASAKFDLQLINVPRALKTEPHDFSYQRISRIGAIQTPMNLMQLSNIF</sequence>
<protein>
    <submittedName>
        <fullName evidence="1">Uncharacterized protein</fullName>
    </submittedName>
</protein>
<evidence type="ECO:0000313" key="2">
    <source>
        <dbReference type="Proteomes" id="UP000030302"/>
    </source>
</evidence>
<reference evidence="2" key="1">
    <citation type="journal article" date="2014" name="Soil Biol. Biochem.">
        <title>Structure and function of bacterial communities in ageing soils: Insights from the Mendocino ecological staircase.</title>
        <authorList>
            <person name="Uroz S."/>
            <person name="Tech J.J."/>
            <person name="Sawaya N.A."/>
            <person name="Frey-Klett P."/>
            <person name="Leveau J.H.J."/>
        </authorList>
    </citation>
    <scope>NUCLEOTIDE SEQUENCE [LARGE SCALE GENOMIC DNA]</scope>
    <source>
        <strain evidence="2">Cal35</strain>
    </source>
</reference>
<organism evidence="1 2">
    <name type="scientific">Collimonas arenae</name>
    <dbReference type="NCBI Taxonomy" id="279058"/>
    <lineage>
        <taxon>Bacteria</taxon>
        <taxon>Pseudomonadati</taxon>
        <taxon>Pseudomonadota</taxon>
        <taxon>Betaproteobacteria</taxon>
        <taxon>Burkholderiales</taxon>
        <taxon>Oxalobacteraceae</taxon>
        <taxon>Collimonas</taxon>
    </lineage>
</organism>
<accession>A0A0A1FF41</accession>
<evidence type="ECO:0000313" key="1">
    <source>
        <dbReference type="EMBL" id="AIY41467.1"/>
    </source>
</evidence>
<dbReference type="AlphaFoldDB" id="A0A0A1FF41"/>
<dbReference type="KEGG" id="care:LT85_2309"/>
<dbReference type="STRING" id="279058.LT85_2309"/>
<proteinExistence type="predicted"/>